<reference evidence="1" key="2">
    <citation type="submission" date="2025-05" db="UniProtKB">
        <authorList>
            <consortium name="EnsemblMetazoa"/>
        </authorList>
    </citation>
    <scope>IDENTIFICATION</scope>
    <source>
        <strain evidence="1">Foshan</strain>
    </source>
</reference>
<dbReference type="GeneID" id="109417943"/>
<sequence length="103" mass="10095">MFAKIISASIPQIFIAALAIVAVSAKPGLVAAPLAYSAPLVAAAGPAVVTAQSSQFIARNYNGIAPLAYTAAYTAAAPVAYAAPAAYAAAPFAAAAYTAPVLL</sequence>
<dbReference type="PANTHER" id="PTHR35685">
    <property type="entry name" value="825-OAK-RELATED-RELATED"/>
    <property type="match status" value="1"/>
</dbReference>
<reference evidence="2" key="1">
    <citation type="journal article" date="2015" name="Proc. Natl. Acad. Sci. U.S.A.">
        <title>Genome sequence of the Asian Tiger mosquito, Aedes albopictus, reveals insights into its biology, genetics, and evolution.</title>
        <authorList>
            <person name="Chen X.G."/>
            <person name="Jiang X."/>
            <person name="Gu J."/>
            <person name="Xu M."/>
            <person name="Wu Y."/>
            <person name="Deng Y."/>
            <person name="Zhang C."/>
            <person name="Bonizzoni M."/>
            <person name="Dermauw W."/>
            <person name="Vontas J."/>
            <person name="Armbruster P."/>
            <person name="Huang X."/>
            <person name="Yang Y."/>
            <person name="Zhang H."/>
            <person name="He W."/>
            <person name="Peng H."/>
            <person name="Liu Y."/>
            <person name="Wu K."/>
            <person name="Chen J."/>
            <person name="Lirakis M."/>
            <person name="Topalis P."/>
            <person name="Van Leeuwen T."/>
            <person name="Hall A.B."/>
            <person name="Jiang X."/>
            <person name="Thorpe C."/>
            <person name="Mueller R.L."/>
            <person name="Sun C."/>
            <person name="Waterhouse R.M."/>
            <person name="Yan G."/>
            <person name="Tu Z.J."/>
            <person name="Fang X."/>
            <person name="James A.A."/>
        </authorList>
    </citation>
    <scope>NUCLEOTIDE SEQUENCE [LARGE SCALE GENOMIC DNA]</scope>
    <source>
        <strain evidence="2">Foshan</strain>
    </source>
</reference>
<keyword evidence="2" id="KW-1185">Reference proteome</keyword>
<organism evidence="1 2">
    <name type="scientific">Aedes albopictus</name>
    <name type="common">Asian tiger mosquito</name>
    <name type="synonym">Stegomyia albopicta</name>
    <dbReference type="NCBI Taxonomy" id="7160"/>
    <lineage>
        <taxon>Eukaryota</taxon>
        <taxon>Metazoa</taxon>
        <taxon>Ecdysozoa</taxon>
        <taxon>Arthropoda</taxon>
        <taxon>Hexapoda</taxon>
        <taxon>Insecta</taxon>
        <taxon>Pterygota</taxon>
        <taxon>Neoptera</taxon>
        <taxon>Endopterygota</taxon>
        <taxon>Diptera</taxon>
        <taxon>Nematocera</taxon>
        <taxon>Culicoidea</taxon>
        <taxon>Culicidae</taxon>
        <taxon>Culicinae</taxon>
        <taxon>Aedini</taxon>
        <taxon>Aedes</taxon>
        <taxon>Stegomyia</taxon>
    </lineage>
</organism>
<evidence type="ECO:0000313" key="2">
    <source>
        <dbReference type="Proteomes" id="UP000069940"/>
    </source>
</evidence>
<proteinExistence type="predicted"/>
<accession>A0ABM2A558</accession>
<evidence type="ECO:0008006" key="3">
    <source>
        <dbReference type="Google" id="ProtNLM"/>
    </source>
</evidence>
<evidence type="ECO:0000313" key="1">
    <source>
        <dbReference type="EnsemblMetazoa" id="AALFPA23_024561.P36612"/>
    </source>
</evidence>
<protein>
    <recommendedName>
        <fullName evidence="3">Cuticle protein</fullName>
    </recommendedName>
</protein>
<name>A0ABM2A558_AEDAL</name>
<dbReference type="Proteomes" id="UP000069940">
    <property type="component" value="Unassembled WGS sequence"/>
</dbReference>
<dbReference type="RefSeq" id="XP_062704528.1">
    <property type="nucleotide sequence ID" value="XM_062848544.1"/>
</dbReference>
<dbReference type="PANTHER" id="PTHR35685:SF2">
    <property type="entry name" value="825-OAK-RELATED"/>
    <property type="match status" value="1"/>
</dbReference>
<dbReference type="EnsemblMetazoa" id="AALFPA23_024561.R36612">
    <property type="protein sequence ID" value="AALFPA23_024561.P36612"/>
    <property type="gene ID" value="AALFPA23_024561"/>
</dbReference>